<evidence type="ECO:0000259" key="2">
    <source>
        <dbReference type="Pfam" id="PF10180"/>
    </source>
</evidence>
<feature type="compositionally biased region" description="Basic and acidic residues" evidence="1">
    <location>
        <begin position="90"/>
        <end position="113"/>
    </location>
</feature>
<keyword evidence="4" id="KW-1185">Reference proteome</keyword>
<reference evidence="3" key="2">
    <citation type="submission" date="2025-08" db="UniProtKB">
        <authorList>
            <consortium name="Ensembl"/>
        </authorList>
    </citation>
    <scope>IDENTIFICATION</scope>
</reference>
<dbReference type="Proteomes" id="UP000472268">
    <property type="component" value="Chromosome 8"/>
</dbReference>
<dbReference type="Pfam" id="PF10180">
    <property type="entry name" value="WKF"/>
    <property type="match status" value="1"/>
</dbReference>
<reference evidence="3 4" key="1">
    <citation type="submission" date="2019-05" db="EMBL/GenBank/DDBJ databases">
        <title>A Chromosome-scale Meerkat (S. suricatta) Genome Assembly.</title>
        <authorList>
            <person name="Dudchenko O."/>
            <person name="Lieberman Aiden E."/>
            <person name="Tung J."/>
            <person name="Barreiro L.B."/>
            <person name="Clutton-Brock T.H."/>
        </authorList>
    </citation>
    <scope>NUCLEOTIDE SEQUENCE [LARGE SCALE GENOMIC DNA]</scope>
</reference>
<dbReference type="PANTHER" id="PTHR22306">
    <property type="entry name" value="CHROMOSOME 7 OPEN READING FRAME 50"/>
    <property type="match status" value="1"/>
</dbReference>
<dbReference type="InterPro" id="IPR019327">
    <property type="entry name" value="WKF"/>
</dbReference>
<feature type="domain" description="WKF" evidence="2">
    <location>
        <begin position="133"/>
        <end position="194"/>
    </location>
</feature>
<protein>
    <recommendedName>
        <fullName evidence="2">WKF domain-containing protein</fullName>
    </recommendedName>
</protein>
<evidence type="ECO:0000256" key="1">
    <source>
        <dbReference type="SAM" id="MobiDB-lite"/>
    </source>
</evidence>
<dbReference type="Ensembl" id="ENSSSUT00005013016.1">
    <property type="protein sequence ID" value="ENSSSUP00005011371.1"/>
    <property type="gene ID" value="ENSSSUG00005007251.1"/>
</dbReference>
<accession>A0A673TQN1</accession>
<evidence type="ECO:0000313" key="3">
    <source>
        <dbReference type="Ensembl" id="ENSSSUP00005011371.1"/>
    </source>
</evidence>
<sequence>MGDVAPEGETLLPRRCVCRKPASEATRGMAKRKRAVTKVTEKKNKRWKKASVKEMRPALAATPGTGEAHAEGVAVGAGQDATLELPELSPEEKRVLERKLKKERRKEERKQLQEKGAAQSPQAKRSRAQQALDYLRGWAQKHENWRFQKTRQTWLLLHMYDSDQVPDELFSTLLAYLEGLKGRARELTVQKAEALMQESDEASGKDALPLGTARRIRQVLQLLS</sequence>
<dbReference type="PANTHER" id="PTHR22306:SF2">
    <property type="entry name" value="CHROMOSOME 7 OPEN READING FRAME 50"/>
    <property type="match status" value="1"/>
</dbReference>
<name>A0A673TQN1_SURSU</name>
<dbReference type="AlphaFoldDB" id="A0A673TQN1"/>
<gene>
    <name evidence="3" type="primary">LOC115299022</name>
</gene>
<evidence type="ECO:0000313" key="4">
    <source>
        <dbReference type="Proteomes" id="UP000472268"/>
    </source>
</evidence>
<organism evidence="3 4">
    <name type="scientific">Suricata suricatta</name>
    <name type="common">Meerkat</name>
    <dbReference type="NCBI Taxonomy" id="37032"/>
    <lineage>
        <taxon>Eukaryota</taxon>
        <taxon>Metazoa</taxon>
        <taxon>Chordata</taxon>
        <taxon>Craniata</taxon>
        <taxon>Vertebrata</taxon>
        <taxon>Euteleostomi</taxon>
        <taxon>Mammalia</taxon>
        <taxon>Eutheria</taxon>
        <taxon>Laurasiatheria</taxon>
        <taxon>Carnivora</taxon>
        <taxon>Feliformia</taxon>
        <taxon>Herpestidae</taxon>
        <taxon>Suricata</taxon>
    </lineage>
</organism>
<reference evidence="3" key="3">
    <citation type="submission" date="2025-09" db="UniProtKB">
        <authorList>
            <consortium name="Ensembl"/>
        </authorList>
    </citation>
    <scope>IDENTIFICATION</scope>
</reference>
<feature type="region of interest" description="Disordered" evidence="1">
    <location>
        <begin position="21"/>
        <end position="126"/>
    </location>
</feature>
<proteinExistence type="predicted"/>